<evidence type="ECO:0000256" key="1">
    <source>
        <dbReference type="ARBA" id="ARBA00001946"/>
    </source>
</evidence>
<accession>A0A5D0NGF2</accession>
<organism evidence="5 6">
    <name type="scientific">Actinomadura chibensis</name>
    <dbReference type="NCBI Taxonomy" id="392828"/>
    <lineage>
        <taxon>Bacteria</taxon>
        <taxon>Bacillati</taxon>
        <taxon>Actinomycetota</taxon>
        <taxon>Actinomycetes</taxon>
        <taxon>Streptosporangiales</taxon>
        <taxon>Thermomonosporaceae</taxon>
        <taxon>Actinomadura</taxon>
    </lineage>
</organism>
<comment type="cofactor">
    <cofactor evidence="1">
        <name>Mg(2+)</name>
        <dbReference type="ChEBI" id="CHEBI:18420"/>
    </cofactor>
</comment>
<gene>
    <name evidence="5" type="ORF">FXF69_27520</name>
</gene>
<dbReference type="RefSeq" id="WP_067884641.1">
    <property type="nucleotide sequence ID" value="NZ_VSFG01000006.1"/>
</dbReference>
<evidence type="ECO:0000313" key="5">
    <source>
        <dbReference type="EMBL" id="TYB43546.1"/>
    </source>
</evidence>
<keyword evidence="3 4" id="KW-0460">Magnesium</keyword>
<comment type="caution">
    <text evidence="5">The sequence shown here is derived from an EMBL/GenBank/DDBJ whole genome shotgun (WGS) entry which is preliminary data.</text>
</comment>
<dbReference type="GO" id="GO:0016829">
    <property type="term" value="F:lyase activity"/>
    <property type="evidence" value="ECO:0007669"/>
    <property type="project" value="UniProtKB-KW"/>
</dbReference>
<proteinExistence type="predicted"/>
<dbReference type="Proteomes" id="UP000323380">
    <property type="component" value="Unassembled WGS sequence"/>
</dbReference>
<keyword evidence="5" id="KW-0456">Lyase</keyword>
<feature type="binding site" evidence="4">
    <location>
        <position position="204"/>
    </location>
    <ligand>
        <name>Mg(2+)</name>
        <dbReference type="ChEBI" id="CHEBI:18420"/>
    </ligand>
</feature>
<keyword evidence="2 4" id="KW-0479">Metal-binding</keyword>
<dbReference type="EMBL" id="VSFG01000006">
    <property type="protein sequence ID" value="TYB43546.1"/>
    <property type="molecule type" value="Genomic_DNA"/>
</dbReference>
<dbReference type="Pfam" id="PF15617">
    <property type="entry name" value="C-C_Bond_Lyase"/>
    <property type="match status" value="1"/>
</dbReference>
<sequence>MRHFDHVDAALRKHLFYRHPRPFDRHGDPAVLAVALGATLYSPATRPSLADDVERAGRRGVMSMVVCLEDAIADDEVEAGEANLVAQLRTLNGRGPAARDGVPLLFVRVRDPRQVGGLLDRLGDAAGLVSGFVLPKFTAASGGAFLDAIADAAARTGLRLLAMPVIESPEAVYAETRTEMLNDVARLLAKHRRRILAVRIGATDMSAAYGLRRPPDLTIYDIRPVAGVICDVVNILGRADGTGYVVTGPVWEYFSAGERMFKPQLRQSPFDALRAAPLRQRLITSDLDGLIREVHLDKANGLIGKTVIHPSHVAAVHALSVVTHEEYCDAADILGVAGGGAMASSYANKMNEAKPHRAWAQRLMLRARVFGVAAEGVTFVELLEAADSR</sequence>
<dbReference type="PANTHER" id="PTHR32308">
    <property type="entry name" value="LYASE BETA SUBUNIT, PUTATIVE (AFU_ORTHOLOGUE AFUA_4G13030)-RELATED"/>
    <property type="match status" value="1"/>
</dbReference>
<dbReference type="Gene3D" id="3.20.20.60">
    <property type="entry name" value="Phosphoenolpyruvate-binding domains"/>
    <property type="match status" value="2"/>
</dbReference>
<name>A0A5D0NGF2_9ACTN</name>
<protein>
    <submittedName>
        <fullName evidence="5">HpcH/HpaI aldolase/citrate lyase family protein</fullName>
    </submittedName>
</protein>
<dbReference type="PIRSF" id="PIRSF015582">
    <property type="entry name" value="Cit_lyase_B"/>
    <property type="match status" value="1"/>
</dbReference>
<dbReference type="GO" id="GO:0000287">
    <property type="term" value="F:magnesium ion binding"/>
    <property type="evidence" value="ECO:0007669"/>
    <property type="project" value="TreeGrafter"/>
</dbReference>
<evidence type="ECO:0000256" key="2">
    <source>
        <dbReference type="ARBA" id="ARBA00022723"/>
    </source>
</evidence>
<dbReference type="SUPFAM" id="SSF51621">
    <property type="entry name" value="Phosphoenolpyruvate/pyruvate domain"/>
    <property type="match status" value="1"/>
</dbReference>
<dbReference type="InterPro" id="IPR039480">
    <property type="entry name" value="C-C_Bond_Lyase-like"/>
</dbReference>
<dbReference type="STRING" id="1220554.GCA_001552135_00388"/>
<evidence type="ECO:0000313" key="6">
    <source>
        <dbReference type="Proteomes" id="UP000323380"/>
    </source>
</evidence>
<dbReference type="PANTHER" id="PTHR32308:SF10">
    <property type="entry name" value="CITRATE LYASE SUBUNIT BETA"/>
    <property type="match status" value="1"/>
</dbReference>
<reference evidence="5 6" key="1">
    <citation type="submission" date="2019-08" db="EMBL/GenBank/DDBJ databases">
        <title>Actinomadura sp. nov. CYP1-5 isolated from mountain soil.</title>
        <authorList>
            <person name="Songsumanus A."/>
            <person name="Kuncharoen N."/>
            <person name="Kudo T."/>
            <person name="Yuki M."/>
            <person name="Igarashi Y."/>
            <person name="Tanasupawat S."/>
        </authorList>
    </citation>
    <scope>NUCLEOTIDE SEQUENCE [LARGE SCALE GENOMIC DNA]</scope>
    <source>
        <strain evidence="5 6">JCM 14158</strain>
    </source>
</reference>
<dbReference type="AlphaFoldDB" id="A0A5D0NGF2"/>
<dbReference type="GO" id="GO:0006107">
    <property type="term" value="P:oxaloacetate metabolic process"/>
    <property type="evidence" value="ECO:0007669"/>
    <property type="project" value="TreeGrafter"/>
</dbReference>
<evidence type="ECO:0000256" key="4">
    <source>
        <dbReference type="PIRSR" id="PIRSR015582-2"/>
    </source>
</evidence>
<keyword evidence="6" id="KW-1185">Reference proteome</keyword>
<dbReference type="InterPro" id="IPR015813">
    <property type="entry name" value="Pyrv/PenolPyrv_kinase-like_dom"/>
</dbReference>
<evidence type="ECO:0000256" key="3">
    <source>
        <dbReference type="ARBA" id="ARBA00022842"/>
    </source>
</evidence>
<dbReference type="InterPro" id="IPR040442">
    <property type="entry name" value="Pyrv_kinase-like_dom_sf"/>
</dbReference>
<dbReference type="InterPro" id="IPR011206">
    <property type="entry name" value="Citrate_lyase_beta/mcl1/mcl2"/>
</dbReference>